<reference evidence="12" key="1">
    <citation type="submission" date="2021-12" db="EMBL/GenBank/DDBJ databases">
        <authorList>
            <person name="King R."/>
        </authorList>
    </citation>
    <scope>NUCLEOTIDE SEQUENCE</scope>
</reference>
<dbReference type="Gene3D" id="1.25.40.550">
    <property type="entry name" value="Aar2, C-terminal domain-like"/>
    <property type="match status" value="1"/>
</dbReference>
<dbReference type="Pfam" id="PF20981">
    <property type="entry name" value="AAR2_1st"/>
    <property type="match status" value="1"/>
</dbReference>
<comment type="function">
    <text evidence="1">Component of the U5 snRNP complex that is required for spliceosome assembly and for pre-mRNA splicing.</text>
</comment>
<keyword evidence="6" id="KW-0508">mRNA splicing</keyword>
<dbReference type="GO" id="GO:0005681">
    <property type="term" value="C:spliceosomal complex"/>
    <property type="evidence" value="ECO:0007669"/>
    <property type="project" value="UniProtKB-KW"/>
</dbReference>
<dbReference type="FunFam" id="1.25.40.550:FF:000001">
    <property type="entry name" value="AAR2 splicing factor homolog"/>
    <property type="match status" value="1"/>
</dbReference>
<evidence type="ECO:0000256" key="4">
    <source>
        <dbReference type="ARBA" id="ARBA00022664"/>
    </source>
</evidence>
<proteinExistence type="inferred from homology"/>
<dbReference type="InterPro" id="IPR033648">
    <property type="entry name" value="AAR2_C"/>
</dbReference>
<evidence type="ECO:0000256" key="9">
    <source>
        <dbReference type="SAM" id="MobiDB-lite"/>
    </source>
</evidence>
<dbReference type="EMBL" id="LR824009">
    <property type="protein sequence ID" value="CAD0197516.1"/>
    <property type="molecule type" value="Genomic_DNA"/>
</dbReference>
<keyword evidence="5" id="KW-0747">Spliceosome</keyword>
<evidence type="ECO:0000313" key="13">
    <source>
        <dbReference type="Proteomes" id="UP001154114"/>
    </source>
</evidence>
<dbReference type="OrthoDB" id="201752at2759"/>
<comment type="subunit">
    <text evidence="8">Interacts with PRPF8 (via RNase H homology domain). Component of a U5 snRNP complex that contains PRPF8.</text>
</comment>
<evidence type="ECO:0000256" key="2">
    <source>
        <dbReference type="ARBA" id="ARBA00006281"/>
    </source>
</evidence>
<dbReference type="InterPro" id="IPR007946">
    <property type="entry name" value="AAR2"/>
</dbReference>
<dbReference type="InterPro" id="IPR033647">
    <property type="entry name" value="Aar2_N"/>
</dbReference>
<evidence type="ECO:0000256" key="7">
    <source>
        <dbReference type="ARBA" id="ARBA00030625"/>
    </source>
</evidence>
<name>A0A9N8KR84_CHRIL</name>
<dbReference type="CDD" id="cd13778">
    <property type="entry name" value="Aar2_C"/>
    <property type="match status" value="1"/>
</dbReference>
<feature type="compositionally biased region" description="Basic and acidic residues" evidence="9">
    <location>
        <begin position="160"/>
        <end position="188"/>
    </location>
</feature>
<dbReference type="Proteomes" id="UP001154114">
    <property type="component" value="Chromosome 6"/>
</dbReference>
<evidence type="ECO:0000256" key="8">
    <source>
        <dbReference type="ARBA" id="ARBA00047009"/>
    </source>
</evidence>
<dbReference type="InterPro" id="IPR038514">
    <property type="entry name" value="AAR2_C_sf"/>
</dbReference>
<evidence type="ECO:0000259" key="11">
    <source>
        <dbReference type="Pfam" id="PF20981"/>
    </source>
</evidence>
<evidence type="ECO:0000313" key="12">
    <source>
        <dbReference type="EMBL" id="CAD0197516.1"/>
    </source>
</evidence>
<dbReference type="PANTHER" id="PTHR12689">
    <property type="entry name" value="A1 CISTRON SPLICING FACTOR AAR2-RELATED"/>
    <property type="match status" value="1"/>
</dbReference>
<accession>A0A9N8KR84</accession>
<keyword evidence="4" id="KW-0507">mRNA processing</keyword>
<keyword evidence="13" id="KW-1185">Reference proteome</keyword>
<feature type="domain" description="AAR2 C-terminal" evidence="10">
    <location>
        <begin position="230"/>
        <end position="383"/>
    </location>
</feature>
<gene>
    <name evidence="12" type="ORF">CINC_LOCUS11797</name>
</gene>
<dbReference type="PANTHER" id="PTHR12689:SF4">
    <property type="entry name" value="PROTEIN AAR2 HOMOLOG"/>
    <property type="match status" value="1"/>
</dbReference>
<dbReference type="Pfam" id="PF05282">
    <property type="entry name" value="AAR2"/>
    <property type="match status" value="1"/>
</dbReference>
<evidence type="ECO:0000256" key="6">
    <source>
        <dbReference type="ARBA" id="ARBA00023187"/>
    </source>
</evidence>
<evidence type="ECO:0000259" key="10">
    <source>
        <dbReference type="Pfam" id="PF05282"/>
    </source>
</evidence>
<dbReference type="CDD" id="cd13777">
    <property type="entry name" value="Aar2_N"/>
    <property type="match status" value="1"/>
</dbReference>
<dbReference type="Gene3D" id="2.60.34.20">
    <property type="match status" value="1"/>
</dbReference>
<comment type="similarity">
    <text evidence="2">Belongs to the AAR2 family.</text>
</comment>
<feature type="domain" description="AAR2 N-terminal" evidence="11">
    <location>
        <begin position="14"/>
        <end position="144"/>
    </location>
</feature>
<evidence type="ECO:0000256" key="1">
    <source>
        <dbReference type="ARBA" id="ARBA00003708"/>
    </source>
</evidence>
<sequence length="402" mass="46463">MDQETAKKLLVEAGTFVFLGVPQETQFGIDMQCWNTDEDFRGIKMIPPGLHYIHYSGVSKGTGDVSPRSGFMHFFHKKEFLVKMWDKTTEDISKEEITDESIERLKDNLFNIDPHLGPYPYEQWQKWKLLTSQITAELAKKLSPENGMIRSSVALLSMTDEERPRGVKSSGSKENEDGANKSTDKDMADEKEDTSAGQSDAKRPRRVTREERENAMLPDLKPAPGMSMRFTEIPRDKFPPGASPEEITKHYLDQSYSLELMIAQHDEPLHIVGELQFAYLCFLIGHSLDAFEHWKNLVILMCSCDEAIHKYRSVFFHFIRTIEIQIDEMPEEFLADIVMNKNLVYKKLREFFRTACVSKVDGRLLTMIERFKDNLTDKLQWDFTGLDADEEDERPVIVQLDE</sequence>
<feature type="region of interest" description="Disordered" evidence="9">
    <location>
        <begin position="155"/>
        <end position="226"/>
    </location>
</feature>
<evidence type="ECO:0000256" key="5">
    <source>
        <dbReference type="ARBA" id="ARBA00022728"/>
    </source>
</evidence>
<evidence type="ECO:0000256" key="3">
    <source>
        <dbReference type="ARBA" id="ARBA00016372"/>
    </source>
</evidence>
<organism evidence="12 13">
    <name type="scientific">Chrysodeixis includens</name>
    <name type="common">Soybean looper</name>
    <name type="synonym">Pseudoplusia includens</name>
    <dbReference type="NCBI Taxonomy" id="689277"/>
    <lineage>
        <taxon>Eukaryota</taxon>
        <taxon>Metazoa</taxon>
        <taxon>Ecdysozoa</taxon>
        <taxon>Arthropoda</taxon>
        <taxon>Hexapoda</taxon>
        <taxon>Insecta</taxon>
        <taxon>Pterygota</taxon>
        <taxon>Neoptera</taxon>
        <taxon>Endopterygota</taxon>
        <taxon>Lepidoptera</taxon>
        <taxon>Glossata</taxon>
        <taxon>Ditrysia</taxon>
        <taxon>Noctuoidea</taxon>
        <taxon>Noctuidae</taxon>
        <taxon>Plusiinae</taxon>
        <taxon>Chrysodeixis</taxon>
    </lineage>
</organism>
<dbReference type="AlphaFoldDB" id="A0A9N8KR84"/>
<protein>
    <recommendedName>
        <fullName evidence="3">Protein AAR2 homolog</fullName>
    </recommendedName>
    <alternativeName>
        <fullName evidence="7">AAR2 splicing factor homolog</fullName>
    </alternativeName>
</protein>
<dbReference type="FunFam" id="2.60.34.20:FF:000001">
    <property type="entry name" value="protein AAR2 homolog"/>
    <property type="match status" value="1"/>
</dbReference>
<dbReference type="GO" id="GO:0000244">
    <property type="term" value="P:spliceosomal tri-snRNP complex assembly"/>
    <property type="evidence" value="ECO:0007669"/>
    <property type="project" value="TreeGrafter"/>
</dbReference>
<dbReference type="InterPro" id="IPR038516">
    <property type="entry name" value="AAR2_N_sf"/>
</dbReference>